<protein>
    <recommendedName>
        <fullName evidence="4">5-formyltetrahydrofolate cyclo-ligase</fullName>
        <ecNumber evidence="4">6.3.3.2</ecNumber>
    </recommendedName>
</protein>
<sequence>MDKHLLRRRAVDMLKDIPAHQRKETERKMVDRLLESVLWSHASTVGVTVSQGIEWNTKPIIEAAWQLGKMVYVPKCIPAGRVMTFYQLDHFDQLELGAHGLLEPVPDESREIKKDGIELLIVPGILFDQEGYRIGFGGGYYDRFLIDYPNRTVSIVSEKQMISHLPKESFDIPVQYLVTEKEIVFTG</sequence>
<keyword evidence="6" id="KW-1185">Reference proteome</keyword>
<proteinExistence type="inferred from homology"/>
<dbReference type="PANTHER" id="PTHR23407">
    <property type="entry name" value="ATPASE INHIBITOR/5-FORMYLTETRAHYDROFOLATE CYCLO-LIGASE"/>
    <property type="match status" value="1"/>
</dbReference>
<dbReference type="InterPro" id="IPR037171">
    <property type="entry name" value="NagB/RpiA_transferase-like"/>
</dbReference>
<name>A0ABV7A5Q8_9BACI</name>
<dbReference type="EMBL" id="JBHRRZ010000014">
    <property type="protein sequence ID" value="MFC2948169.1"/>
    <property type="molecule type" value="Genomic_DNA"/>
</dbReference>
<dbReference type="InterPro" id="IPR002698">
    <property type="entry name" value="FTHF_cligase"/>
</dbReference>
<keyword evidence="3 4" id="KW-0067">ATP-binding</keyword>
<dbReference type="PANTHER" id="PTHR23407:SF1">
    <property type="entry name" value="5-FORMYLTETRAHYDROFOLATE CYCLO-LIGASE"/>
    <property type="match status" value="1"/>
</dbReference>
<comment type="similarity">
    <text evidence="1 4">Belongs to the 5-formyltetrahydrofolate cyclo-ligase family.</text>
</comment>
<organism evidence="5 6">
    <name type="scientific">Virgibacillus sediminis</name>
    <dbReference type="NCBI Taxonomy" id="202260"/>
    <lineage>
        <taxon>Bacteria</taxon>
        <taxon>Bacillati</taxon>
        <taxon>Bacillota</taxon>
        <taxon>Bacilli</taxon>
        <taxon>Bacillales</taxon>
        <taxon>Bacillaceae</taxon>
        <taxon>Virgibacillus</taxon>
    </lineage>
</organism>
<dbReference type="PIRSF" id="PIRSF006806">
    <property type="entry name" value="FTHF_cligase"/>
    <property type="match status" value="1"/>
</dbReference>
<evidence type="ECO:0000313" key="5">
    <source>
        <dbReference type="EMBL" id="MFC2948169.1"/>
    </source>
</evidence>
<keyword evidence="4" id="KW-0460">Magnesium</keyword>
<reference evidence="6" key="1">
    <citation type="journal article" date="2019" name="Int. J. Syst. Evol. Microbiol.">
        <title>The Global Catalogue of Microorganisms (GCM) 10K type strain sequencing project: providing services to taxonomists for standard genome sequencing and annotation.</title>
        <authorList>
            <consortium name="The Broad Institute Genomics Platform"/>
            <consortium name="The Broad Institute Genome Sequencing Center for Infectious Disease"/>
            <person name="Wu L."/>
            <person name="Ma J."/>
        </authorList>
    </citation>
    <scope>NUCLEOTIDE SEQUENCE [LARGE SCALE GENOMIC DNA]</scope>
    <source>
        <strain evidence="6">KCTC 13193</strain>
    </source>
</reference>
<evidence type="ECO:0000256" key="4">
    <source>
        <dbReference type="RuleBase" id="RU361279"/>
    </source>
</evidence>
<gene>
    <name evidence="5" type="ORF">ACFODW_07450</name>
</gene>
<dbReference type="Pfam" id="PF01812">
    <property type="entry name" value="5-FTHF_cyc-lig"/>
    <property type="match status" value="1"/>
</dbReference>
<dbReference type="EC" id="6.3.3.2" evidence="4"/>
<dbReference type="Gene3D" id="3.40.50.10420">
    <property type="entry name" value="NagB/RpiA/CoA transferase-like"/>
    <property type="match status" value="1"/>
</dbReference>
<evidence type="ECO:0000256" key="2">
    <source>
        <dbReference type="ARBA" id="ARBA00022741"/>
    </source>
</evidence>
<dbReference type="RefSeq" id="WP_390304835.1">
    <property type="nucleotide sequence ID" value="NZ_JBHRRZ010000014.1"/>
</dbReference>
<evidence type="ECO:0000313" key="6">
    <source>
        <dbReference type="Proteomes" id="UP001595387"/>
    </source>
</evidence>
<comment type="catalytic activity">
    <reaction evidence="4">
        <text>(6S)-5-formyl-5,6,7,8-tetrahydrofolate + ATP = (6R)-5,10-methenyltetrahydrofolate + ADP + phosphate</text>
        <dbReference type="Rhea" id="RHEA:10488"/>
        <dbReference type="ChEBI" id="CHEBI:30616"/>
        <dbReference type="ChEBI" id="CHEBI:43474"/>
        <dbReference type="ChEBI" id="CHEBI:57455"/>
        <dbReference type="ChEBI" id="CHEBI:57457"/>
        <dbReference type="ChEBI" id="CHEBI:456216"/>
        <dbReference type="EC" id="6.3.3.2"/>
    </reaction>
</comment>
<keyword evidence="4" id="KW-0479">Metal-binding</keyword>
<evidence type="ECO:0000256" key="1">
    <source>
        <dbReference type="ARBA" id="ARBA00010638"/>
    </source>
</evidence>
<dbReference type="NCBIfam" id="TIGR02727">
    <property type="entry name" value="MTHFS_bact"/>
    <property type="match status" value="1"/>
</dbReference>
<comment type="caution">
    <text evidence="5">The sequence shown here is derived from an EMBL/GenBank/DDBJ whole genome shotgun (WGS) entry which is preliminary data.</text>
</comment>
<dbReference type="SUPFAM" id="SSF100950">
    <property type="entry name" value="NagB/RpiA/CoA transferase-like"/>
    <property type="match status" value="1"/>
</dbReference>
<keyword evidence="5" id="KW-0436">Ligase</keyword>
<dbReference type="Proteomes" id="UP001595387">
    <property type="component" value="Unassembled WGS sequence"/>
</dbReference>
<accession>A0ABV7A5Q8</accession>
<dbReference type="InterPro" id="IPR024185">
    <property type="entry name" value="FTHF_cligase-like_sf"/>
</dbReference>
<keyword evidence="2 4" id="KW-0547">Nucleotide-binding</keyword>
<dbReference type="GO" id="GO:0030272">
    <property type="term" value="F:5-formyltetrahydrofolate cyclo-ligase activity"/>
    <property type="evidence" value="ECO:0007669"/>
    <property type="project" value="UniProtKB-EC"/>
</dbReference>
<comment type="cofactor">
    <cofactor evidence="4">
        <name>Mg(2+)</name>
        <dbReference type="ChEBI" id="CHEBI:18420"/>
    </cofactor>
</comment>
<evidence type="ECO:0000256" key="3">
    <source>
        <dbReference type="ARBA" id="ARBA00022840"/>
    </source>
</evidence>